<protein>
    <submittedName>
        <fullName evidence="9">Musashi RNA binding protein 2</fullName>
    </submittedName>
</protein>
<proteinExistence type="inferred from homology"/>
<keyword evidence="5 6" id="KW-0694">RNA-binding</keyword>
<feature type="region of interest" description="Disordered" evidence="7">
    <location>
        <begin position="340"/>
        <end position="365"/>
    </location>
</feature>
<evidence type="ECO:0000256" key="5">
    <source>
        <dbReference type="ARBA" id="ARBA00022884"/>
    </source>
</evidence>
<feature type="region of interest" description="Disordered" evidence="7">
    <location>
        <begin position="1"/>
        <end position="28"/>
    </location>
</feature>
<dbReference type="CDD" id="cd12323">
    <property type="entry name" value="RRM2_MSI"/>
    <property type="match status" value="1"/>
</dbReference>
<evidence type="ECO:0000256" key="1">
    <source>
        <dbReference type="ARBA" id="ARBA00004496"/>
    </source>
</evidence>
<dbReference type="InterPro" id="IPR012677">
    <property type="entry name" value="Nucleotide-bd_a/b_plait_sf"/>
</dbReference>
<feature type="compositionally biased region" description="Polar residues" evidence="7">
    <location>
        <begin position="1"/>
        <end position="15"/>
    </location>
</feature>
<feature type="domain" description="RRM" evidence="8">
    <location>
        <begin position="110"/>
        <end position="178"/>
    </location>
</feature>
<dbReference type="InterPro" id="IPR034126">
    <property type="entry name" value="MSI_RRM2"/>
</dbReference>
<evidence type="ECO:0000256" key="2">
    <source>
        <dbReference type="ARBA" id="ARBA00006635"/>
    </source>
</evidence>
<dbReference type="Ensembl" id="ENSSSCT00065041970.1">
    <property type="protein sequence ID" value="ENSSSCP00065017797.1"/>
    <property type="gene ID" value="ENSSSCG00065030961.1"/>
</dbReference>
<feature type="region of interest" description="Disordered" evidence="7">
    <location>
        <begin position="264"/>
        <end position="287"/>
    </location>
</feature>
<evidence type="ECO:0000256" key="7">
    <source>
        <dbReference type="SAM" id="MobiDB-lite"/>
    </source>
</evidence>
<evidence type="ECO:0000256" key="6">
    <source>
        <dbReference type="PROSITE-ProRule" id="PRU00176"/>
    </source>
</evidence>
<keyword evidence="3" id="KW-0963">Cytoplasm</keyword>
<evidence type="ECO:0000313" key="9">
    <source>
        <dbReference type="Ensembl" id="ENSSSCP00065017797.1"/>
    </source>
</evidence>
<dbReference type="GO" id="GO:0005737">
    <property type="term" value="C:cytoplasm"/>
    <property type="evidence" value="ECO:0007669"/>
    <property type="project" value="UniProtKB-SubCell"/>
</dbReference>
<sequence>MEANGSQGTSGSANDSQHDPGKMFIGGLSWQTSPDSLRDYFSKFGEIRECMVMRDPTTKRSRGFGFVTFADPASVDKVLGQPHHELDSKTIDPKVAFPRRAQPKMVTRTKKIFVGGLSANTVVEDVKQYFEQFGKVEDAMLMFDKTTNRHRGFGFVTFENEDVVEKVCEIHFHEINNKMATPTSWRPMAAATPDLLLAMAISSQASRQRLTDQWQRRQWRQPEDQVGRCTGQAAPRHAQCAGEGKGPVGSVRLRLSTTLTTARRVGAGRCGPGPAAQGSPSGAQSWDCKPKVAGDALTEKKGNALRFDFARPLHLTAGLQGTKDCVPLCFCWFTRPPASRLGPGRRSSRLRSWSSPPSQPRPAALGRWAC</sequence>
<feature type="compositionally biased region" description="Low complexity" evidence="7">
    <location>
        <begin position="272"/>
        <end position="285"/>
    </location>
</feature>
<accession>A0A8D1YAX3</accession>
<dbReference type="PANTHER" id="PTHR48032">
    <property type="entry name" value="RNA-BINDING PROTEIN MUSASHI HOMOLOG RBP6"/>
    <property type="match status" value="1"/>
</dbReference>
<dbReference type="FunFam" id="3.30.70.330:FF:000025">
    <property type="entry name" value="RNA-binding protein Musashi homolog 2 isoform X1"/>
    <property type="match status" value="1"/>
</dbReference>
<feature type="domain" description="RRM" evidence="8">
    <location>
        <begin position="21"/>
        <end position="111"/>
    </location>
</feature>
<name>A0A8D1YAX3_PIG</name>
<evidence type="ECO:0000259" key="8">
    <source>
        <dbReference type="PROSITE" id="PS50102"/>
    </source>
</evidence>
<dbReference type="Gene3D" id="3.30.70.330">
    <property type="match status" value="2"/>
</dbReference>
<evidence type="ECO:0000313" key="10">
    <source>
        <dbReference type="Proteomes" id="UP000694725"/>
    </source>
</evidence>
<gene>
    <name evidence="9" type="primary">MSI2</name>
</gene>
<dbReference type="SUPFAM" id="SSF54928">
    <property type="entry name" value="RNA-binding domain, RBD"/>
    <property type="match status" value="2"/>
</dbReference>
<organism evidence="9 10">
    <name type="scientific">Sus scrofa</name>
    <name type="common">Pig</name>
    <dbReference type="NCBI Taxonomy" id="9823"/>
    <lineage>
        <taxon>Eukaryota</taxon>
        <taxon>Metazoa</taxon>
        <taxon>Chordata</taxon>
        <taxon>Craniata</taxon>
        <taxon>Vertebrata</taxon>
        <taxon>Euteleostomi</taxon>
        <taxon>Mammalia</taxon>
        <taxon>Eutheria</taxon>
        <taxon>Laurasiatheria</taxon>
        <taxon>Artiodactyla</taxon>
        <taxon>Suina</taxon>
        <taxon>Suidae</taxon>
        <taxon>Sus</taxon>
    </lineage>
</organism>
<dbReference type="InterPro" id="IPR035979">
    <property type="entry name" value="RBD_domain_sf"/>
</dbReference>
<reference evidence="9" key="1">
    <citation type="submission" date="2025-08" db="UniProtKB">
        <authorList>
            <consortium name="Ensembl"/>
        </authorList>
    </citation>
    <scope>IDENTIFICATION</scope>
</reference>
<evidence type="ECO:0000256" key="4">
    <source>
        <dbReference type="ARBA" id="ARBA00022737"/>
    </source>
</evidence>
<dbReference type="Pfam" id="PF00076">
    <property type="entry name" value="RRM_1"/>
    <property type="match status" value="2"/>
</dbReference>
<dbReference type="CDD" id="cd12760">
    <property type="entry name" value="RRM1_MSI2"/>
    <property type="match status" value="1"/>
</dbReference>
<dbReference type="AlphaFoldDB" id="A0A8D1YAX3"/>
<keyword evidence="4" id="KW-0677">Repeat</keyword>
<dbReference type="PANTHER" id="PTHR48032:SF10">
    <property type="entry name" value="RNA-BINDING PROTEIN MUSASHI HOMOLOG 2"/>
    <property type="match status" value="1"/>
</dbReference>
<comment type="subcellular location">
    <subcellularLocation>
        <location evidence="1">Cytoplasm</location>
    </subcellularLocation>
</comment>
<comment type="similarity">
    <text evidence="2">Belongs to the Musashi family.</text>
</comment>
<evidence type="ECO:0000256" key="3">
    <source>
        <dbReference type="ARBA" id="ARBA00022490"/>
    </source>
</evidence>
<dbReference type="PROSITE" id="PS50102">
    <property type="entry name" value="RRM"/>
    <property type="match status" value="2"/>
</dbReference>
<dbReference type="GO" id="GO:0003723">
    <property type="term" value="F:RNA binding"/>
    <property type="evidence" value="ECO:0007669"/>
    <property type="project" value="UniProtKB-UniRule"/>
</dbReference>
<dbReference type="InterPro" id="IPR000504">
    <property type="entry name" value="RRM_dom"/>
</dbReference>
<dbReference type="Proteomes" id="UP000694725">
    <property type="component" value="Unplaced"/>
</dbReference>
<dbReference type="SMART" id="SM00360">
    <property type="entry name" value="RRM"/>
    <property type="match status" value="2"/>
</dbReference>